<dbReference type="PANTHER" id="PTHR43840:SF15">
    <property type="entry name" value="MITOCHONDRIAL METAL TRANSPORTER 1-RELATED"/>
    <property type="match status" value="1"/>
</dbReference>
<feature type="transmembrane region" description="Helical" evidence="7">
    <location>
        <begin position="182"/>
        <end position="199"/>
    </location>
</feature>
<sequence>MNPEERYQSCKKVTLVTLIVNLLLSVAKVAIGILFFSQAIIADGIHSISDVISTLAVWVAIRISRQPADDEHPYGHGTVETIAAKFIGIILFLTGLIIIKESIMTIVKGNIREPGILNFWIAFISILAKEWMYRYTYQQGKSLNNKALMADAYHHRSDALSSIAALIGVVGAKSGYLIADPIAGLIVALFIIHMGYEIFMEAIDDLMNKVDDELYQQIREVVSTQAEVIAIRDLRIRNHGPDLFVDLRIVINDELSVVEGHSISREVESRIKRELDIVEEILIHIDPLSVHKKLSL</sequence>
<comment type="similarity">
    <text evidence="2">Belongs to the cation diffusion facilitator (CDF) transporter (TC 2.A.4) family.</text>
</comment>
<keyword evidence="3" id="KW-0813">Transport</keyword>
<keyword evidence="5 7" id="KW-1133">Transmembrane helix</keyword>
<proteinExistence type="inferred from homology"/>
<dbReference type="STRING" id="926561.GCA_000379025_01397"/>
<dbReference type="PANTHER" id="PTHR43840">
    <property type="entry name" value="MITOCHONDRIAL METAL TRANSPORTER 1-RELATED"/>
    <property type="match status" value="1"/>
</dbReference>
<organism evidence="10 11">
    <name type="scientific">Orenia marismortui</name>
    <dbReference type="NCBI Taxonomy" id="46469"/>
    <lineage>
        <taxon>Bacteria</taxon>
        <taxon>Bacillati</taxon>
        <taxon>Bacillota</taxon>
        <taxon>Clostridia</taxon>
        <taxon>Halanaerobiales</taxon>
        <taxon>Halobacteroidaceae</taxon>
        <taxon>Orenia</taxon>
    </lineage>
</organism>
<dbReference type="GO" id="GO:0016020">
    <property type="term" value="C:membrane"/>
    <property type="evidence" value="ECO:0007669"/>
    <property type="project" value="UniProtKB-SubCell"/>
</dbReference>
<dbReference type="InterPro" id="IPR036837">
    <property type="entry name" value="Cation_efflux_CTD_sf"/>
</dbReference>
<dbReference type="Pfam" id="PF01545">
    <property type="entry name" value="Cation_efflux"/>
    <property type="match status" value="1"/>
</dbReference>
<evidence type="ECO:0000259" key="9">
    <source>
        <dbReference type="Pfam" id="PF16916"/>
    </source>
</evidence>
<feature type="transmembrane region" description="Helical" evidence="7">
    <location>
        <begin position="82"/>
        <end position="99"/>
    </location>
</feature>
<dbReference type="InterPro" id="IPR002524">
    <property type="entry name" value="Cation_efflux"/>
</dbReference>
<comment type="caution">
    <text evidence="10">The sequence shown here is derived from an EMBL/GenBank/DDBJ whole genome shotgun (WGS) entry which is preliminary data.</text>
</comment>
<protein>
    <submittedName>
        <fullName evidence="10">Cation diffusion facilitator family transporter</fullName>
    </submittedName>
</protein>
<dbReference type="Gene3D" id="3.30.70.1350">
    <property type="entry name" value="Cation efflux protein, cytoplasmic domain"/>
    <property type="match status" value="1"/>
</dbReference>
<reference evidence="10 11" key="1">
    <citation type="submission" date="2019-03" db="EMBL/GenBank/DDBJ databases">
        <title>Subsurface microbial communities from deep shales in Ohio and West Virginia, USA.</title>
        <authorList>
            <person name="Wrighton K."/>
        </authorList>
    </citation>
    <scope>NUCLEOTIDE SEQUENCE [LARGE SCALE GENOMIC DNA]</scope>
    <source>
        <strain evidence="10 11">MSL 6dP</strain>
    </source>
</reference>
<evidence type="ECO:0000259" key="8">
    <source>
        <dbReference type="Pfam" id="PF01545"/>
    </source>
</evidence>
<dbReference type="RefSeq" id="WP_134115869.1">
    <property type="nucleotide sequence ID" value="NZ_SOEG01000007.1"/>
</dbReference>
<gene>
    <name evidence="10" type="ORF">C7959_10782</name>
</gene>
<evidence type="ECO:0000256" key="3">
    <source>
        <dbReference type="ARBA" id="ARBA00022448"/>
    </source>
</evidence>
<dbReference type="InterPro" id="IPR027470">
    <property type="entry name" value="Cation_efflux_CTD"/>
</dbReference>
<dbReference type="EMBL" id="SOEG01000007">
    <property type="protein sequence ID" value="TDX52374.1"/>
    <property type="molecule type" value="Genomic_DNA"/>
</dbReference>
<feature type="transmembrane region" description="Helical" evidence="7">
    <location>
        <begin position="12"/>
        <end position="34"/>
    </location>
</feature>
<evidence type="ECO:0000313" key="10">
    <source>
        <dbReference type="EMBL" id="TDX52374.1"/>
    </source>
</evidence>
<dbReference type="InterPro" id="IPR027469">
    <property type="entry name" value="Cation_efflux_TMD_sf"/>
</dbReference>
<keyword evidence="11" id="KW-1185">Reference proteome</keyword>
<accession>A0A4V3GYG5</accession>
<dbReference type="GO" id="GO:0008324">
    <property type="term" value="F:monoatomic cation transmembrane transporter activity"/>
    <property type="evidence" value="ECO:0007669"/>
    <property type="project" value="InterPro"/>
</dbReference>
<dbReference type="FunFam" id="1.20.1510.10:FF:000006">
    <property type="entry name" value="Divalent cation efflux transporter"/>
    <property type="match status" value="1"/>
</dbReference>
<evidence type="ECO:0000256" key="4">
    <source>
        <dbReference type="ARBA" id="ARBA00022692"/>
    </source>
</evidence>
<dbReference type="SUPFAM" id="SSF161111">
    <property type="entry name" value="Cation efflux protein transmembrane domain-like"/>
    <property type="match status" value="1"/>
</dbReference>
<evidence type="ECO:0000256" key="2">
    <source>
        <dbReference type="ARBA" id="ARBA00008114"/>
    </source>
</evidence>
<evidence type="ECO:0000313" key="11">
    <source>
        <dbReference type="Proteomes" id="UP000295832"/>
    </source>
</evidence>
<dbReference type="InterPro" id="IPR050291">
    <property type="entry name" value="CDF_Transporter"/>
</dbReference>
<keyword evidence="4 7" id="KW-0812">Transmembrane</keyword>
<evidence type="ECO:0000256" key="5">
    <source>
        <dbReference type="ARBA" id="ARBA00022989"/>
    </source>
</evidence>
<comment type="subcellular location">
    <subcellularLocation>
        <location evidence="1">Membrane</location>
        <topology evidence="1">Multi-pass membrane protein</topology>
    </subcellularLocation>
</comment>
<dbReference type="AlphaFoldDB" id="A0A4V3GYG5"/>
<keyword evidence="6 7" id="KW-0472">Membrane</keyword>
<dbReference type="Proteomes" id="UP000295832">
    <property type="component" value="Unassembled WGS sequence"/>
</dbReference>
<name>A0A4V3GYG5_9FIRM</name>
<dbReference type="InterPro" id="IPR058533">
    <property type="entry name" value="Cation_efflux_TM"/>
</dbReference>
<feature type="transmembrane region" description="Helical" evidence="7">
    <location>
        <begin position="119"/>
        <end position="137"/>
    </location>
</feature>
<feature type="domain" description="Cation efflux protein cytoplasmic" evidence="9">
    <location>
        <begin position="211"/>
        <end position="287"/>
    </location>
</feature>
<evidence type="ECO:0000256" key="6">
    <source>
        <dbReference type="ARBA" id="ARBA00023136"/>
    </source>
</evidence>
<feature type="domain" description="Cation efflux protein transmembrane" evidence="8">
    <location>
        <begin position="15"/>
        <end position="207"/>
    </location>
</feature>
<dbReference type="NCBIfam" id="TIGR01297">
    <property type="entry name" value="CDF"/>
    <property type="match status" value="1"/>
</dbReference>
<dbReference type="SUPFAM" id="SSF160240">
    <property type="entry name" value="Cation efflux protein cytoplasmic domain-like"/>
    <property type="match status" value="1"/>
</dbReference>
<evidence type="ECO:0000256" key="1">
    <source>
        <dbReference type="ARBA" id="ARBA00004141"/>
    </source>
</evidence>
<dbReference type="Pfam" id="PF16916">
    <property type="entry name" value="ZT_dimer"/>
    <property type="match status" value="1"/>
</dbReference>
<evidence type="ECO:0000256" key="7">
    <source>
        <dbReference type="SAM" id="Phobius"/>
    </source>
</evidence>
<dbReference type="Gene3D" id="1.20.1510.10">
    <property type="entry name" value="Cation efflux protein transmembrane domain"/>
    <property type="match status" value="1"/>
</dbReference>